<feature type="domain" description="ABC transmembrane type-1" evidence="11">
    <location>
        <begin position="137"/>
        <end position="406"/>
    </location>
</feature>
<evidence type="ECO:0000256" key="3">
    <source>
        <dbReference type="ARBA" id="ARBA00022692"/>
    </source>
</evidence>
<feature type="domain" description="ABC transporter" evidence="10">
    <location>
        <begin position="1144"/>
        <end position="1378"/>
    </location>
</feature>
<evidence type="ECO:0000256" key="9">
    <source>
        <dbReference type="SAM" id="Phobius"/>
    </source>
</evidence>
<dbReference type="Gene3D" id="3.40.50.300">
    <property type="entry name" value="P-loop containing nucleotide triphosphate hydrolases"/>
    <property type="match status" value="2"/>
</dbReference>
<dbReference type="PANTHER" id="PTHR24223:SF447">
    <property type="entry name" value="MULTIDRUG RESISTANCE-ASSOCIATED PROTEIN 5"/>
    <property type="match status" value="1"/>
</dbReference>
<keyword evidence="7 9" id="KW-0472">Membrane</keyword>
<evidence type="ECO:0000313" key="12">
    <source>
        <dbReference type="EMBL" id="KND02775.1"/>
    </source>
</evidence>
<feature type="transmembrane region" description="Helical" evidence="9">
    <location>
        <begin position="940"/>
        <end position="962"/>
    </location>
</feature>
<dbReference type="GO" id="GO:0140359">
    <property type="term" value="F:ABC-type transporter activity"/>
    <property type="evidence" value="ECO:0007669"/>
    <property type="project" value="InterPro"/>
</dbReference>
<feature type="transmembrane region" description="Helical" evidence="9">
    <location>
        <begin position="830"/>
        <end position="850"/>
    </location>
</feature>
<feature type="transmembrane region" description="Helical" evidence="9">
    <location>
        <begin position="346"/>
        <end position="369"/>
    </location>
</feature>
<feature type="transmembrane region" description="Helical" evidence="9">
    <location>
        <begin position="1053"/>
        <end position="1075"/>
    </location>
</feature>
<keyword evidence="6 9" id="KW-1133">Transmembrane helix</keyword>
<dbReference type="STRING" id="645134.A0A0L0HP79"/>
<dbReference type="Gene3D" id="1.20.1560.10">
    <property type="entry name" value="ABC transporter type 1, transmembrane domain"/>
    <property type="match status" value="2"/>
</dbReference>
<dbReference type="Proteomes" id="UP000053201">
    <property type="component" value="Unassembled WGS sequence"/>
</dbReference>
<dbReference type="InterPro" id="IPR011527">
    <property type="entry name" value="ABC1_TM_dom"/>
</dbReference>
<feature type="transmembrane region" description="Helical" evidence="9">
    <location>
        <begin position="126"/>
        <end position="148"/>
    </location>
</feature>
<dbReference type="CDD" id="cd03244">
    <property type="entry name" value="ABCC_MRP_domain2"/>
    <property type="match status" value="1"/>
</dbReference>
<evidence type="ECO:0000256" key="6">
    <source>
        <dbReference type="ARBA" id="ARBA00022989"/>
    </source>
</evidence>
<dbReference type="OMA" id="PMALLNW"/>
<dbReference type="SMART" id="SM00382">
    <property type="entry name" value="AAA"/>
    <property type="match status" value="2"/>
</dbReference>
<dbReference type="GO" id="GO:0005524">
    <property type="term" value="F:ATP binding"/>
    <property type="evidence" value="ECO:0007669"/>
    <property type="project" value="UniProtKB-KW"/>
</dbReference>
<proteinExistence type="predicted"/>
<dbReference type="SUPFAM" id="SSF90123">
    <property type="entry name" value="ABC transporter transmembrane region"/>
    <property type="match status" value="2"/>
</dbReference>
<feature type="transmembrane region" description="Helical" evidence="9">
    <location>
        <begin position="870"/>
        <end position="896"/>
    </location>
</feature>
<dbReference type="InterPro" id="IPR036640">
    <property type="entry name" value="ABC1_TM_sf"/>
</dbReference>
<evidence type="ECO:0000256" key="4">
    <source>
        <dbReference type="ARBA" id="ARBA00022741"/>
    </source>
</evidence>
<keyword evidence="3 9" id="KW-0812">Transmembrane</keyword>
<keyword evidence="4" id="KW-0547">Nucleotide-binding</keyword>
<comment type="subcellular location">
    <subcellularLocation>
        <location evidence="1">Membrane</location>
        <topology evidence="1">Multi-pass membrane protein</topology>
    </subcellularLocation>
</comment>
<dbReference type="InterPro" id="IPR050173">
    <property type="entry name" value="ABC_transporter_C-like"/>
</dbReference>
<dbReference type="eggNOG" id="KOG0054">
    <property type="taxonomic scope" value="Eukaryota"/>
</dbReference>
<dbReference type="VEuPathDB" id="FungiDB:SPPG_01856"/>
<dbReference type="Pfam" id="PF00005">
    <property type="entry name" value="ABC_tran"/>
    <property type="match status" value="2"/>
</dbReference>
<dbReference type="EMBL" id="KQ257452">
    <property type="protein sequence ID" value="KND02775.1"/>
    <property type="molecule type" value="Genomic_DNA"/>
</dbReference>
<feature type="transmembrane region" description="Helical" evidence="9">
    <location>
        <begin position="968"/>
        <end position="987"/>
    </location>
</feature>
<sequence length="1514" mass="168628">MDETFSIEETSPEPPDLRHDVSGGSLPEPSEMDPPRKRRRRKHKRKRVVLAPGNFLSGFFFTWVFRLVQMTRSMEDAGNLSLHLRSSESAKVTGDDLEKTWRAELGRQTGTASLLRALHRAFGLRYYALALWKCSWAAFTWLGAYWLLKQLVLYCETSGPVWRGHLYAVGLFISHGLGSLCFHQLTIQCTRIGIQCRAALMVLIYRKSLRLSYVRGGVGDIVNLISNECNRVAEAAVNWHFAWSAGIECCVIIALAAVEVGVAVLPAMVLVLFMLLPLQYILAKRASTISYKTTALFTKRVHLMSEIFTVIRLIKSYAWESFYEEKITAARKKEIGQMRKALTMKIGNFIVVFIAPVVAVLACMTTYHFIHGARFEAATVFTILSLFNTLRYPLLMLPSAVRTISGAQNSVQRLEEFFMLPEIDAAPKLEPHPSDADICMEIKGADFMWDGDIDHPHIEKLDLVLRRRQLIAVVGDLGSGKSLLAAIMGQIKRTAGSVSTYGTCGYVPLEPWLLDNASLRDNVLFGVESDEGRYHEAVRVAGLMQDFISLPNGDEEFVSELELTRSQRQRISLARCLYHQPDIALLEDCLTDFDTKNAKRIFTDCVKGHMLSKMAVVMVTQQKQFLSECDMILVMKSGTVVEQGTFDELKARNVIFNVWATDLIQPDDDTIVLSDIKPAESLGPHIPKPKRPPPRKRSPLATAEVITAEQTENTRPPVDASGPDLSSVDLTIRRLNQLRGIEPITDHTISQIIERNQLSVLTGTPSRPPVNFANQDVVTRTIEANQLTVHAVQTYDTVGPTATSGLIDPSPESQHPLRPYVQYLQEADGILAGAIVVGSFFVVATIRVLSDVWVAWFVEGKYSLSEGLYIGIYALFCSAIAVGVLVRGYAFSAAVLSRSISLHNRVLQAVLRAPLSFYEVTPLGQILSHFARYLYMIDDFLPEAALQALSFGPIVFGTVILVSVVTPWFWATLPVYFFLVACLIHFCGDTEAKFKRLEASNKSPMFAHLSSTLEGLFSIRLYHAEDRFDTFNRTLIDSDHKALYSLMLVKTLLALYLDLIASLFVYICALFVVLFDVGPSQAGLAVSNALQLLLFLQWFVRILGEVHGTMSSVSAVVNFAECCPYERDARGNHPPPEWPLHGEIEFKNVVLRYNRYGVAVLKNVTFRIAPGEKIGVVGRSGSGKTTLLVSLLRMVELSEGDILIDGIDISKLRLADLRSRIAIIPQEPILLTGTIRSNLDPFRTCLDEELWKALQAVHLGQKIEEMPAKLETPITENGKAFTLTERQLFCIARAIINKSKVVVLDEPVMSMGHEADNLIHSVIATNFESCTVIVLASRFRFIVQMDRIMVMSRGRVVEFDTPISLLNDPKSKFSLMVSQTGEMDPVRLRKIAMAKGKMPPSKVLVDMGNDSGEVSQREPVRPFAPALRFRPPSPDTSQDIDKNRMPKSLKDLFKMAAQDGTTHSRMVPRPRGQGGIFPERGTSSESLGESDSGRSMDGTSSTEALLPAQHARDF</sequence>
<dbReference type="InterPro" id="IPR003439">
    <property type="entry name" value="ABC_transporter-like_ATP-bd"/>
</dbReference>
<feature type="transmembrane region" description="Helical" evidence="9">
    <location>
        <begin position="241"/>
        <end position="258"/>
    </location>
</feature>
<evidence type="ECO:0000256" key="8">
    <source>
        <dbReference type="SAM" id="MobiDB-lite"/>
    </source>
</evidence>
<evidence type="ECO:0000256" key="1">
    <source>
        <dbReference type="ARBA" id="ARBA00004141"/>
    </source>
</evidence>
<feature type="transmembrane region" description="Helical" evidence="9">
    <location>
        <begin position="264"/>
        <end position="283"/>
    </location>
</feature>
<feature type="compositionally biased region" description="Basic residues" evidence="8">
    <location>
        <begin position="36"/>
        <end position="45"/>
    </location>
</feature>
<dbReference type="RefSeq" id="XP_016610814.1">
    <property type="nucleotide sequence ID" value="XM_016750168.1"/>
</dbReference>
<feature type="transmembrane region" description="Helical" evidence="9">
    <location>
        <begin position="48"/>
        <end position="65"/>
    </location>
</feature>
<dbReference type="PROSITE" id="PS50893">
    <property type="entry name" value="ABC_TRANSPORTER_2"/>
    <property type="match status" value="2"/>
</dbReference>
<feature type="domain" description="ABC transmembrane type-1" evidence="11">
    <location>
        <begin position="830"/>
        <end position="1108"/>
    </location>
</feature>
<dbReference type="SUPFAM" id="SSF52540">
    <property type="entry name" value="P-loop containing nucleoside triphosphate hydrolases"/>
    <property type="match status" value="2"/>
</dbReference>
<dbReference type="CDD" id="cd18580">
    <property type="entry name" value="ABC_6TM_ABCC_D2"/>
    <property type="match status" value="1"/>
</dbReference>
<evidence type="ECO:0000259" key="11">
    <source>
        <dbReference type="PROSITE" id="PS50929"/>
    </source>
</evidence>
<dbReference type="PROSITE" id="PS50929">
    <property type="entry name" value="ABC_TM1F"/>
    <property type="match status" value="2"/>
</dbReference>
<keyword evidence="5" id="KW-0067">ATP-binding</keyword>
<dbReference type="GO" id="GO:0016887">
    <property type="term" value="F:ATP hydrolysis activity"/>
    <property type="evidence" value="ECO:0007669"/>
    <property type="project" value="InterPro"/>
</dbReference>
<protein>
    <submittedName>
        <fullName evidence="12">Uncharacterized protein</fullName>
    </submittedName>
</protein>
<organism evidence="12 13">
    <name type="scientific">Spizellomyces punctatus (strain DAOM BR117)</name>
    <dbReference type="NCBI Taxonomy" id="645134"/>
    <lineage>
        <taxon>Eukaryota</taxon>
        <taxon>Fungi</taxon>
        <taxon>Fungi incertae sedis</taxon>
        <taxon>Chytridiomycota</taxon>
        <taxon>Chytridiomycota incertae sedis</taxon>
        <taxon>Chytridiomycetes</taxon>
        <taxon>Spizellomycetales</taxon>
        <taxon>Spizellomycetaceae</taxon>
        <taxon>Spizellomyces</taxon>
    </lineage>
</organism>
<dbReference type="Pfam" id="PF00664">
    <property type="entry name" value="ABC_membrane"/>
    <property type="match status" value="2"/>
</dbReference>
<dbReference type="OrthoDB" id="6500128at2759"/>
<dbReference type="InParanoid" id="A0A0L0HP79"/>
<evidence type="ECO:0000256" key="5">
    <source>
        <dbReference type="ARBA" id="ARBA00022840"/>
    </source>
</evidence>
<evidence type="ECO:0000313" key="13">
    <source>
        <dbReference type="Proteomes" id="UP000053201"/>
    </source>
</evidence>
<feature type="region of interest" description="Disordered" evidence="8">
    <location>
        <begin position="1459"/>
        <end position="1514"/>
    </location>
</feature>
<dbReference type="InterPro" id="IPR027417">
    <property type="entry name" value="P-loop_NTPase"/>
</dbReference>
<dbReference type="GeneID" id="27685492"/>
<dbReference type="CDD" id="cd18579">
    <property type="entry name" value="ABC_6TM_ABCC_D1"/>
    <property type="match status" value="1"/>
</dbReference>
<feature type="transmembrane region" description="Helical" evidence="9">
    <location>
        <begin position="375"/>
        <end position="394"/>
    </location>
</feature>
<dbReference type="PANTHER" id="PTHR24223">
    <property type="entry name" value="ATP-BINDING CASSETTE SUB-FAMILY C"/>
    <property type="match status" value="1"/>
</dbReference>
<dbReference type="InterPro" id="IPR044726">
    <property type="entry name" value="ABCC_6TM_D2"/>
</dbReference>
<feature type="domain" description="ABC transporter" evidence="10">
    <location>
        <begin position="442"/>
        <end position="662"/>
    </location>
</feature>
<evidence type="ECO:0000256" key="7">
    <source>
        <dbReference type="ARBA" id="ARBA00023136"/>
    </source>
</evidence>
<name>A0A0L0HP79_SPIPD</name>
<evidence type="ECO:0000259" key="10">
    <source>
        <dbReference type="PROSITE" id="PS50893"/>
    </source>
</evidence>
<reference evidence="12 13" key="1">
    <citation type="submission" date="2009-08" db="EMBL/GenBank/DDBJ databases">
        <title>The Genome Sequence of Spizellomyces punctatus strain DAOM BR117.</title>
        <authorList>
            <consortium name="The Broad Institute Genome Sequencing Platform"/>
            <person name="Russ C."/>
            <person name="Cuomo C."/>
            <person name="Shea T."/>
            <person name="Young S.K."/>
            <person name="Zeng Q."/>
            <person name="Koehrsen M."/>
            <person name="Haas B."/>
            <person name="Borodovsky M."/>
            <person name="Guigo R."/>
            <person name="Alvarado L."/>
            <person name="Berlin A."/>
            <person name="Bochicchio J."/>
            <person name="Borenstein D."/>
            <person name="Chapman S."/>
            <person name="Chen Z."/>
            <person name="Engels R."/>
            <person name="Freedman E."/>
            <person name="Gellesch M."/>
            <person name="Goldberg J."/>
            <person name="Griggs A."/>
            <person name="Gujja S."/>
            <person name="Heiman D."/>
            <person name="Hepburn T."/>
            <person name="Howarth C."/>
            <person name="Jen D."/>
            <person name="Larson L."/>
            <person name="Lewis B."/>
            <person name="Mehta T."/>
            <person name="Park D."/>
            <person name="Pearson M."/>
            <person name="Roberts A."/>
            <person name="Saif S."/>
            <person name="Shenoy N."/>
            <person name="Sisk P."/>
            <person name="Stolte C."/>
            <person name="Sykes S."/>
            <person name="Thomson T."/>
            <person name="Walk T."/>
            <person name="White J."/>
            <person name="Yandava C."/>
            <person name="Burger G."/>
            <person name="Gray M.W."/>
            <person name="Holland P.W.H."/>
            <person name="King N."/>
            <person name="Lang F.B.F."/>
            <person name="Roger A.J."/>
            <person name="Ruiz-Trillo I."/>
            <person name="Lander E."/>
            <person name="Nusbaum C."/>
        </authorList>
    </citation>
    <scope>NUCLEOTIDE SEQUENCE [LARGE SCALE GENOMIC DNA]</scope>
    <source>
        <strain evidence="12 13">DAOM BR117</strain>
    </source>
</reference>
<dbReference type="InterPro" id="IPR044746">
    <property type="entry name" value="ABCC_6TM_D1"/>
</dbReference>
<evidence type="ECO:0000256" key="2">
    <source>
        <dbReference type="ARBA" id="ARBA00022448"/>
    </source>
</evidence>
<accession>A0A0L0HP79</accession>
<gene>
    <name evidence="12" type="ORF">SPPG_01856</name>
</gene>
<keyword evidence="2" id="KW-0813">Transport</keyword>
<dbReference type="GO" id="GO:0016020">
    <property type="term" value="C:membrane"/>
    <property type="evidence" value="ECO:0007669"/>
    <property type="project" value="UniProtKB-SubCell"/>
</dbReference>
<keyword evidence="13" id="KW-1185">Reference proteome</keyword>
<dbReference type="InterPro" id="IPR003593">
    <property type="entry name" value="AAA+_ATPase"/>
</dbReference>
<dbReference type="FunFam" id="3.40.50.300:FF:000630">
    <property type="entry name" value="ATP-binding cassette (ABC) transporter, putative"/>
    <property type="match status" value="1"/>
</dbReference>
<feature type="region of interest" description="Disordered" evidence="8">
    <location>
        <begin position="1"/>
        <end position="45"/>
    </location>
</feature>